<protein>
    <recommendedName>
        <fullName evidence="9 10">Transcription termination factor Rho</fullName>
        <ecNumber evidence="9 10">3.6.4.-</ecNumber>
    </recommendedName>
    <alternativeName>
        <fullName evidence="9">ATP-dependent helicase Rho</fullName>
    </alternativeName>
</protein>
<dbReference type="RefSeq" id="WP_018360909.1">
    <property type="nucleotide sequence ID" value="NZ_UGTI01000001.1"/>
</dbReference>
<keyword evidence="8 9" id="KW-0804">Transcription</keyword>
<evidence type="ECO:0000256" key="11">
    <source>
        <dbReference type="PROSITE-ProRule" id="PRU01203"/>
    </source>
</evidence>
<dbReference type="Pfam" id="PF07497">
    <property type="entry name" value="Rho_RNA_bind"/>
    <property type="match status" value="1"/>
</dbReference>
<evidence type="ECO:0000256" key="12">
    <source>
        <dbReference type="SAM" id="MobiDB-lite"/>
    </source>
</evidence>
<feature type="compositionally biased region" description="Basic residues" evidence="12">
    <location>
        <begin position="130"/>
        <end position="139"/>
    </location>
</feature>
<dbReference type="GO" id="GO:0006508">
    <property type="term" value="P:proteolysis"/>
    <property type="evidence" value="ECO:0007669"/>
    <property type="project" value="InterPro"/>
</dbReference>
<dbReference type="InterPro" id="IPR041703">
    <property type="entry name" value="Rho_factor_ATP-bd"/>
</dbReference>
<accession>A0A379DK65</accession>
<proteinExistence type="inferred from homology"/>
<name>A0A379DK65_9PORP</name>
<comment type="caution">
    <text evidence="9">Lacks conserved residue(s) required for the propagation of feature annotation.</text>
</comment>
<dbReference type="GO" id="GO:0003723">
    <property type="term" value="F:RNA binding"/>
    <property type="evidence" value="ECO:0007669"/>
    <property type="project" value="UniProtKB-UniRule"/>
</dbReference>
<keyword evidence="6 9" id="KW-0694">RNA-binding</keyword>
<dbReference type="GO" id="GO:0004197">
    <property type="term" value="F:cysteine-type endopeptidase activity"/>
    <property type="evidence" value="ECO:0007669"/>
    <property type="project" value="InterPro"/>
</dbReference>
<feature type="compositionally biased region" description="Basic and acidic residues" evidence="12">
    <location>
        <begin position="107"/>
        <end position="129"/>
    </location>
</feature>
<dbReference type="NCBIfam" id="NF006886">
    <property type="entry name" value="PRK09376.1"/>
    <property type="match status" value="1"/>
</dbReference>
<dbReference type="InterPro" id="IPR004665">
    <property type="entry name" value="Term_rho"/>
</dbReference>
<keyword evidence="7 9" id="KW-0805">Transcription regulation</keyword>
<sequence length="676" mass="75790">MIGRIINTYSSIFYCIESYIYQKIIIYFMQKFNITELNEKTVEQLKEIASELGIKGASLKQDLIYDILDAQAVNVAGVNAVKIKEKEEKKASRKTNRTKSKQNAGTAEKKEEPEESNAKEQDSADEGKAPKTRKKRGRPSKSEIEENIPEKEFGNSQKRQEEESFGQTPVKDVAKNQEKNDTPPIPKQTEEQSKAANIKEQPLAPVVPVATSNDTDTAKEKEASEAVQQSVGVDGTRVFRHKNSTTLLDQVLPINQPQQQPKKQQPNQSQSNRPQQSAPQQSPAPNKPQRMPEQMEPAFDFKDVLECQGVLEVMPDGYGFLRSADYNYLSSPDDVYVSPMQIKQMGLKTGDTVCGTIRPPRDGEKYFPFEKLRSVNGLPPDEVRDRIPFDHLTPLFPNEKFRLESPNVPSVADKLGVRIVDLFSPIGKGQRGLIVAQPKTGKTMLLKDIANAIAANHPEVYMIILLIDERPEEVTDMARNVNAEVIASTFDEPAERHVKIAEIVLNKAKRLVECGHDVVILLDSITRLARAYNTVQPASGKVLSGGVDANALQKPKRFFGAARNIENGGSLTILATALQETGSKMDDVIFEEFKGTGNMELQLDRRLANKRIYPAVDIVSSSTRRDDLLQDEKTLNWMWVLRNFLSDMNPIEAMEQVKKQMELTSTNMEFLASMNR</sequence>
<evidence type="ECO:0000313" key="14">
    <source>
        <dbReference type="EMBL" id="SUB78552.1"/>
    </source>
</evidence>
<dbReference type="GO" id="GO:0005829">
    <property type="term" value="C:cytosol"/>
    <property type="evidence" value="ECO:0007669"/>
    <property type="project" value="UniProtKB-ARBA"/>
</dbReference>
<dbReference type="InterPro" id="IPR000194">
    <property type="entry name" value="ATPase_F1/V1/A1_a/bsu_nucl-bd"/>
</dbReference>
<dbReference type="PROSITE" id="PS51856">
    <property type="entry name" value="RHO_RNA_BD"/>
    <property type="match status" value="1"/>
</dbReference>
<dbReference type="SMART" id="SM00959">
    <property type="entry name" value="Rho_N"/>
    <property type="match status" value="1"/>
</dbReference>
<dbReference type="InterPro" id="IPR036269">
    <property type="entry name" value="Rho_N_sf"/>
</dbReference>
<evidence type="ECO:0000256" key="8">
    <source>
        <dbReference type="ARBA" id="ARBA00023163"/>
    </source>
</evidence>
<dbReference type="GO" id="GO:0008186">
    <property type="term" value="F:ATP-dependent activity, acting on RNA"/>
    <property type="evidence" value="ECO:0007669"/>
    <property type="project" value="UniProtKB-UniRule"/>
</dbReference>
<feature type="region of interest" description="Disordered" evidence="12">
    <location>
        <begin position="257"/>
        <end position="292"/>
    </location>
</feature>
<evidence type="ECO:0000259" key="13">
    <source>
        <dbReference type="PROSITE" id="PS51856"/>
    </source>
</evidence>
<comment type="function">
    <text evidence="9">Facilitates transcription termination by a mechanism that involves Rho binding to the nascent RNA, activation of Rho's RNA-dependent ATPase activity, and release of the mRNA from the DNA template.</text>
</comment>
<evidence type="ECO:0000256" key="6">
    <source>
        <dbReference type="ARBA" id="ARBA00022884"/>
    </source>
</evidence>
<dbReference type="InterPro" id="IPR012340">
    <property type="entry name" value="NA-bd_OB-fold"/>
</dbReference>
<dbReference type="GO" id="GO:0006353">
    <property type="term" value="P:DNA-templated transcription termination"/>
    <property type="evidence" value="ECO:0007669"/>
    <property type="project" value="UniProtKB-UniRule"/>
</dbReference>
<dbReference type="InterPro" id="IPR027417">
    <property type="entry name" value="P-loop_NTPase"/>
</dbReference>
<reference evidence="14 15" key="1">
    <citation type="submission" date="2018-06" db="EMBL/GenBank/DDBJ databases">
        <authorList>
            <consortium name="Pathogen Informatics"/>
            <person name="Doyle S."/>
        </authorList>
    </citation>
    <scope>NUCLEOTIDE SEQUENCE [LARGE SCALE GENOMIC DNA]</scope>
    <source>
        <strain evidence="14 15">NCTC13100</strain>
    </source>
</reference>
<dbReference type="CDD" id="cd01128">
    <property type="entry name" value="rho_factor_C"/>
    <property type="match status" value="1"/>
</dbReference>
<dbReference type="CDD" id="cd04459">
    <property type="entry name" value="Rho_CSD"/>
    <property type="match status" value="1"/>
</dbReference>
<dbReference type="Gene3D" id="3.40.50.300">
    <property type="entry name" value="P-loop containing nucleotide triphosphate hydrolases"/>
    <property type="match status" value="1"/>
</dbReference>
<dbReference type="SMART" id="SM00382">
    <property type="entry name" value="AAA"/>
    <property type="match status" value="1"/>
</dbReference>
<evidence type="ECO:0000313" key="15">
    <source>
        <dbReference type="Proteomes" id="UP000254263"/>
    </source>
</evidence>
<dbReference type="InterPro" id="IPR011129">
    <property type="entry name" value="CSD"/>
</dbReference>
<evidence type="ECO:0000256" key="9">
    <source>
        <dbReference type="HAMAP-Rule" id="MF_01884"/>
    </source>
</evidence>
<feature type="compositionally biased region" description="Basic and acidic residues" evidence="12">
    <location>
        <begin position="172"/>
        <end position="181"/>
    </location>
</feature>
<dbReference type="PANTHER" id="PTHR46425">
    <property type="entry name" value="TRANSCRIPTION TERMINATION FACTOR RHO"/>
    <property type="match status" value="1"/>
</dbReference>
<keyword evidence="2 9" id="KW-0547">Nucleotide-binding</keyword>
<dbReference type="Pfam" id="PF00006">
    <property type="entry name" value="ATP-synt_ab"/>
    <property type="match status" value="1"/>
</dbReference>
<dbReference type="EMBL" id="UGTI01000001">
    <property type="protein sequence ID" value="SUB78552.1"/>
    <property type="molecule type" value="Genomic_DNA"/>
</dbReference>
<dbReference type="HAMAP" id="MF_01884">
    <property type="entry name" value="Rho"/>
    <property type="match status" value="1"/>
</dbReference>
<feature type="binding site" evidence="9">
    <location>
        <begin position="427"/>
        <end position="432"/>
    </location>
    <ligand>
        <name>ATP</name>
        <dbReference type="ChEBI" id="CHEBI:30616"/>
    </ligand>
</feature>
<dbReference type="GO" id="GO:0005524">
    <property type="term" value="F:ATP binding"/>
    <property type="evidence" value="ECO:0007669"/>
    <property type="project" value="UniProtKB-UniRule"/>
</dbReference>
<keyword evidence="4 9" id="KW-0347">Helicase</keyword>
<dbReference type="SUPFAM" id="SSF50249">
    <property type="entry name" value="Nucleic acid-binding proteins"/>
    <property type="match status" value="1"/>
</dbReference>
<comment type="subunit">
    <text evidence="9">Homohexamer. The homohexamer assembles into an open ring structure.</text>
</comment>
<dbReference type="SUPFAM" id="SSF52540">
    <property type="entry name" value="P-loop containing nucleoside triphosphate hydrolases"/>
    <property type="match status" value="1"/>
</dbReference>
<dbReference type="GO" id="GO:0043657">
    <property type="term" value="C:host cell"/>
    <property type="evidence" value="ECO:0007669"/>
    <property type="project" value="UniProtKB-SubCell"/>
</dbReference>
<dbReference type="SMART" id="SM00357">
    <property type="entry name" value="CSP"/>
    <property type="match status" value="1"/>
</dbReference>
<feature type="domain" description="Rho RNA-BD" evidence="13">
    <location>
        <begin position="304"/>
        <end position="379"/>
    </location>
</feature>
<dbReference type="AlphaFoldDB" id="A0A379DK65"/>
<keyword evidence="1 9" id="KW-0806">Transcription termination</keyword>
<evidence type="ECO:0000256" key="7">
    <source>
        <dbReference type="ARBA" id="ARBA00023015"/>
    </source>
</evidence>
<dbReference type="Gene3D" id="1.10.720.10">
    <property type="match status" value="1"/>
</dbReference>
<dbReference type="PANTHER" id="PTHR46425:SF1">
    <property type="entry name" value="TRANSCRIPTION TERMINATION FACTOR RHO"/>
    <property type="match status" value="1"/>
</dbReference>
<dbReference type="Gene3D" id="2.40.50.140">
    <property type="entry name" value="Nucleic acid-binding proteins"/>
    <property type="match status" value="1"/>
</dbReference>
<evidence type="ECO:0000256" key="10">
    <source>
        <dbReference type="NCBIfam" id="TIGR00767"/>
    </source>
</evidence>
<dbReference type="GO" id="GO:0004386">
    <property type="term" value="F:helicase activity"/>
    <property type="evidence" value="ECO:0007669"/>
    <property type="project" value="UniProtKB-UniRule"/>
</dbReference>
<feature type="binding site" evidence="9">
    <location>
        <position position="470"/>
    </location>
    <ligand>
        <name>ATP</name>
        <dbReference type="ChEBI" id="CHEBI:30616"/>
    </ligand>
</feature>
<dbReference type="InterPro" id="IPR011113">
    <property type="entry name" value="Rho_RNA-bd"/>
</dbReference>
<dbReference type="EC" id="3.6.4.-" evidence="9 10"/>
<dbReference type="InterPro" id="IPR011112">
    <property type="entry name" value="Rho-like_N"/>
</dbReference>
<keyword evidence="3 9" id="KW-0378">Hydrolase</keyword>
<evidence type="ECO:0000256" key="1">
    <source>
        <dbReference type="ARBA" id="ARBA00022472"/>
    </source>
</evidence>
<evidence type="ECO:0000256" key="3">
    <source>
        <dbReference type="ARBA" id="ARBA00022801"/>
    </source>
</evidence>
<comment type="similarity">
    <text evidence="9 11">Belongs to the Rho family.</text>
</comment>
<organism evidence="14 15">
    <name type="scientific">Porphyromonas macacae</name>
    <dbReference type="NCBI Taxonomy" id="28115"/>
    <lineage>
        <taxon>Bacteria</taxon>
        <taxon>Pseudomonadati</taxon>
        <taxon>Bacteroidota</taxon>
        <taxon>Bacteroidia</taxon>
        <taxon>Bacteroidales</taxon>
        <taxon>Porphyromonadaceae</taxon>
        <taxon>Porphyromonas</taxon>
    </lineage>
</organism>
<dbReference type="SUPFAM" id="SSF68912">
    <property type="entry name" value="Rho N-terminal domain-like"/>
    <property type="match status" value="1"/>
</dbReference>
<feature type="binding site" evidence="9">
    <location>
        <begin position="439"/>
        <end position="444"/>
    </location>
    <ligand>
        <name>ATP</name>
        <dbReference type="ChEBI" id="CHEBI:30616"/>
    </ligand>
</feature>
<evidence type="ECO:0000256" key="4">
    <source>
        <dbReference type="ARBA" id="ARBA00022806"/>
    </source>
</evidence>
<dbReference type="NCBIfam" id="TIGR00767">
    <property type="entry name" value="rho"/>
    <property type="match status" value="1"/>
</dbReference>
<gene>
    <name evidence="9 14" type="primary">rho</name>
    <name evidence="14" type="ORF">NCTC13100_01731</name>
</gene>
<dbReference type="InterPro" id="IPR003593">
    <property type="entry name" value="AAA+_ATPase"/>
</dbReference>
<feature type="compositionally biased region" description="Basic residues" evidence="12">
    <location>
        <begin position="91"/>
        <end position="100"/>
    </location>
</feature>
<evidence type="ECO:0000256" key="2">
    <source>
        <dbReference type="ARBA" id="ARBA00022741"/>
    </source>
</evidence>
<keyword evidence="5 9" id="KW-0067">ATP-binding</keyword>
<evidence type="ECO:0000256" key="5">
    <source>
        <dbReference type="ARBA" id="ARBA00022840"/>
    </source>
</evidence>
<feature type="region of interest" description="Disordered" evidence="12">
    <location>
        <begin position="86"/>
        <end position="237"/>
    </location>
</feature>
<feature type="compositionally biased region" description="Basic and acidic residues" evidence="12">
    <location>
        <begin position="140"/>
        <end position="162"/>
    </location>
</feature>
<dbReference type="Proteomes" id="UP000254263">
    <property type="component" value="Unassembled WGS sequence"/>
</dbReference>
<dbReference type="Pfam" id="PF07498">
    <property type="entry name" value="Rho_N"/>
    <property type="match status" value="1"/>
</dbReference>
<feature type="compositionally biased region" description="Low complexity" evidence="12">
    <location>
        <begin position="257"/>
        <end position="289"/>
    </location>
</feature>